<dbReference type="Pfam" id="PF00512">
    <property type="entry name" value="HisKA"/>
    <property type="match status" value="1"/>
</dbReference>
<dbReference type="InterPro" id="IPR035965">
    <property type="entry name" value="PAS-like_dom_sf"/>
</dbReference>
<evidence type="ECO:0000256" key="5">
    <source>
        <dbReference type="SAM" id="Coils"/>
    </source>
</evidence>
<comment type="catalytic activity">
    <reaction evidence="1">
        <text>ATP + protein L-histidine = ADP + protein N-phospho-L-histidine.</text>
        <dbReference type="EC" id="2.7.13.3"/>
    </reaction>
</comment>
<dbReference type="RefSeq" id="WP_111729603.1">
    <property type="nucleotide sequence ID" value="NZ_QHKO01000003.1"/>
</dbReference>
<dbReference type="Gene3D" id="3.30.565.10">
    <property type="entry name" value="Histidine kinase-like ATPase, C-terminal domain"/>
    <property type="match status" value="1"/>
</dbReference>
<dbReference type="Gene3D" id="3.40.50.2300">
    <property type="match status" value="1"/>
</dbReference>
<dbReference type="AlphaFoldDB" id="A0A328CA82"/>
<dbReference type="EC" id="2.7.13.3" evidence="2"/>
<dbReference type="GO" id="GO:0000155">
    <property type="term" value="F:phosphorelay sensor kinase activity"/>
    <property type="evidence" value="ECO:0007669"/>
    <property type="project" value="InterPro"/>
</dbReference>
<feature type="region of interest" description="Disordered" evidence="6">
    <location>
        <begin position="567"/>
        <end position="587"/>
    </location>
</feature>
<reference evidence="9 10" key="1">
    <citation type="submission" date="2018-05" db="EMBL/GenBank/DDBJ databases">
        <title>Lujinxingia marina gen. nov. sp. nov., a new facultative anaerobic member of the class Deltaproteobacteria, and proposal of Lujinxingaceae fam. nov.</title>
        <authorList>
            <person name="Li C.-M."/>
        </authorList>
    </citation>
    <scope>NUCLEOTIDE SEQUENCE [LARGE SCALE GENOMIC DNA]</scope>
    <source>
        <strain evidence="9 10">B210</strain>
    </source>
</reference>
<evidence type="ECO:0000259" key="8">
    <source>
        <dbReference type="PROSITE" id="PS50110"/>
    </source>
</evidence>
<dbReference type="InterPro" id="IPR004358">
    <property type="entry name" value="Sig_transdc_His_kin-like_C"/>
</dbReference>
<dbReference type="Gene3D" id="1.10.287.130">
    <property type="match status" value="1"/>
</dbReference>
<dbReference type="InterPro" id="IPR000014">
    <property type="entry name" value="PAS"/>
</dbReference>
<dbReference type="Pfam" id="PF13426">
    <property type="entry name" value="PAS_9"/>
    <property type="match status" value="1"/>
</dbReference>
<sequence length="587" mass="65259">MNPNESGLPGLSQFDLRARAEALLDEHDPTELRQHNLDELIRELRLHQIELNLQNKELKRNQAQLEASRERYVDLYFHAPVGYLTLNPSGTIEELNLMAAELLEKPRDNLIASSLGEQLTASSRERFNTHLAQVFSGQKSCTCEITARLPDGSQNHLRLISVVVDPDGDDAARCRTILFDINDQQHAERERRELQEQLRQAHKMEALGRLVSGIAHDFNNLLTLIIGYSKLAMNQLSTSDPFFAHAQQIHKAGHHASELIDQLLAFSRERAPSPEALDLNEIILDIESMLRRVTGDHIEFHLSLDKTLGTACFDASQFKQVLMNLVINACEAMPQGGRLTLRSRNIVLNERAARKLGLEAGPFVLIEVEDTGYGIPEDAVSRIFDPTFTTKNNEKTHGYGLATSQGIVRQHRGVIDVVSQLDQGTSFLIYAPRVDAPTRTENLPHTPTILLVEDQADLRQLATMVLNAEGYKVLSASTPAEGVDIAELHPSRIDLIVTDVTMPGMNGRQLAERVLKSHPNASVLYISGYDHESVCQQRGIDARAPFLEKPFSPERLIEAVRALITPDTAEAPAPGPGPESYNLSQSP</sequence>
<evidence type="ECO:0000256" key="3">
    <source>
        <dbReference type="ARBA" id="ARBA00022553"/>
    </source>
</evidence>
<dbReference type="SMART" id="SM00448">
    <property type="entry name" value="REC"/>
    <property type="match status" value="1"/>
</dbReference>
<dbReference type="SMART" id="SM00091">
    <property type="entry name" value="PAS"/>
    <property type="match status" value="1"/>
</dbReference>
<gene>
    <name evidence="9" type="ORF">DL240_09320</name>
</gene>
<dbReference type="SUPFAM" id="SSF55785">
    <property type="entry name" value="PYP-like sensor domain (PAS domain)"/>
    <property type="match status" value="1"/>
</dbReference>
<feature type="modified residue" description="4-aspartylphosphate" evidence="4">
    <location>
        <position position="499"/>
    </location>
</feature>
<evidence type="ECO:0000256" key="1">
    <source>
        <dbReference type="ARBA" id="ARBA00000085"/>
    </source>
</evidence>
<dbReference type="OrthoDB" id="5487437at2"/>
<dbReference type="InterPro" id="IPR003661">
    <property type="entry name" value="HisK_dim/P_dom"/>
</dbReference>
<dbReference type="SUPFAM" id="SSF55874">
    <property type="entry name" value="ATPase domain of HSP90 chaperone/DNA topoisomerase II/histidine kinase"/>
    <property type="match status" value="1"/>
</dbReference>
<proteinExistence type="predicted"/>
<dbReference type="EMBL" id="QHKO01000003">
    <property type="protein sequence ID" value="RAL23075.1"/>
    <property type="molecule type" value="Genomic_DNA"/>
</dbReference>
<dbReference type="SUPFAM" id="SSF52172">
    <property type="entry name" value="CheY-like"/>
    <property type="match status" value="1"/>
</dbReference>
<feature type="domain" description="Histidine kinase" evidence="7">
    <location>
        <begin position="213"/>
        <end position="435"/>
    </location>
</feature>
<dbReference type="PRINTS" id="PR00344">
    <property type="entry name" value="BCTRLSENSOR"/>
</dbReference>
<dbReference type="PROSITE" id="PS50110">
    <property type="entry name" value="RESPONSE_REGULATORY"/>
    <property type="match status" value="1"/>
</dbReference>
<dbReference type="PANTHER" id="PTHR43065:SF42">
    <property type="entry name" value="TWO-COMPONENT SENSOR PPRA"/>
    <property type="match status" value="1"/>
</dbReference>
<evidence type="ECO:0000313" key="9">
    <source>
        <dbReference type="EMBL" id="RAL23075.1"/>
    </source>
</evidence>
<dbReference type="PANTHER" id="PTHR43065">
    <property type="entry name" value="SENSOR HISTIDINE KINASE"/>
    <property type="match status" value="1"/>
</dbReference>
<comment type="caution">
    <text evidence="9">The sequence shown here is derived from an EMBL/GenBank/DDBJ whole genome shotgun (WGS) entry which is preliminary data.</text>
</comment>
<accession>A0A328CA82</accession>
<dbReference type="InterPro" id="IPR036097">
    <property type="entry name" value="HisK_dim/P_sf"/>
</dbReference>
<dbReference type="PROSITE" id="PS50109">
    <property type="entry name" value="HIS_KIN"/>
    <property type="match status" value="1"/>
</dbReference>
<dbReference type="InterPro" id="IPR005467">
    <property type="entry name" value="His_kinase_dom"/>
</dbReference>
<dbReference type="SMART" id="SM00388">
    <property type="entry name" value="HisKA"/>
    <property type="match status" value="1"/>
</dbReference>
<protein>
    <recommendedName>
        <fullName evidence="2">histidine kinase</fullName>
        <ecNumber evidence="2">2.7.13.3</ecNumber>
    </recommendedName>
</protein>
<feature type="coiled-coil region" evidence="5">
    <location>
        <begin position="37"/>
        <end position="75"/>
    </location>
</feature>
<keyword evidence="10" id="KW-1185">Reference proteome</keyword>
<dbReference type="Gene3D" id="3.30.450.20">
    <property type="entry name" value="PAS domain"/>
    <property type="match status" value="1"/>
</dbReference>
<evidence type="ECO:0000256" key="6">
    <source>
        <dbReference type="SAM" id="MobiDB-lite"/>
    </source>
</evidence>
<dbReference type="InterPro" id="IPR001789">
    <property type="entry name" value="Sig_transdc_resp-reg_receiver"/>
</dbReference>
<name>A0A328CA82_9DELT</name>
<dbReference type="SMART" id="SM00387">
    <property type="entry name" value="HATPase_c"/>
    <property type="match status" value="1"/>
</dbReference>
<evidence type="ECO:0000256" key="2">
    <source>
        <dbReference type="ARBA" id="ARBA00012438"/>
    </source>
</evidence>
<organism evidence="9 10">
    <name type="scientific">Lujinxingia litoralis</name>
    <dbReference type="NCBI Taxonomy" id="2211119"/>
    <lineage>
        <taxon>Bacteria</taxon>
        <taxon>Deltaproteobacteria</taxon>
        <taxon>Bradymonadales</taxon>
        <taxon>Lujinxingiaceae</taxon>
        <taxon>Lujinxingia</taxon>
    </lineage>
</organism>
<dbReference type="InterPro" id="IPR003594">
    <property type="entry name" value="HATPase_dom"/>
</dbReference>
<dbReference type="InterPro" id="IPR036890">
    <property type="entry name" value="HATPase_C_sf"/>
</dbReference>
<evidence type="ECO:0000256" key="4">
    <source>
        <dbReference type="PROSITE-ProRule" id="PRU00169"/>
    </source>
</evidence>
<dbReference type="CDD" id="cd00082">
    <property type="entry name" value="HisKA"/>
    <property type="match status" value="1"/>
</dbReference>
<dbReference type="InterPro" id="IPR011006">
    <property type="entry name" value="CheY-like_superfamily"/>
</dbReference>
<evidence type="ECO:0000259" key="7">
    <source>
        <dbReference type="PROSITE" id="PS50109"/>
    </source>
</evidence>
<keyword evidence="3 4" id="KW-0597">Phosphoprotein</keyword>
<evidence type="ECO:0000313" key="10">
    <source>
        <dbReference type="Proteomes" id="UP000249169"/>
    </source>
</evidence>
<dbReference type="Proteomes" id="UP000249169">
    <property type="component" value="Unassembled WGS sequence"/>
</dbReference>
<dbReference type="Pfam" id="PF02518">
    <property type="entry name" value="HATPase_c"/>
    <property type="match status" value="1"/>
</dbReference>
<dbReference type="Pfam" id="PF00072">
    <property type="entry name" value="Response_reg"/>
    <property type="match status" value="1"/>
</dbReference>
<dbReference type="SUPFAM" id="SSF47384">
    <property type="entry name" value="Homodimeric domain of signal transducing histidine kinase"/>
    <property type="match status" value="1"/>
</dbReference>
<keyword evidence="5" id="KW-0175">Coiled coil</keyword>
<feature type="domain" description="Response regulatory" evidence="8">
    <location>
        <begin position="448"/>
        <end position="564"/>
    </location>
</feature>